<keyword evidence="6" id="KW-0418">Kinase</keyword>
<dbReference type="InterPro" id="IPR051138">
    <property type="entry name" value="PIM_Ser/Thr_kinase"/>
</dbReference>
<dbReference type="GO" id="GO:0043657">
    <property type="term" value="C:host cell"/>
    <property type="evidence" value="ECO:0007669"/>
    <property type="project" value="UniProtKB-SubCell"/>
</dbReference>
<feature type="region of interest" description="Disordered" evidence="10">
    <location>
        <begin position="217"/>
        <end position="262"/>
    </location>
</feature>
<evidence type="ECO:0000256" key="6">
    <source>
        <dbReference type="ARBA" id="ARBA00022777"/>
    </source>
</evidence>
<dbReference type="InterPro" id="IPR011009">
    <property type="entry name" value="Kinase-like_dom_sf"/>
</dbReference>
<evidence type="ECO:0000256" key="5">
    <source>
        <dbReference type="ARBA" id="ARBA00022741"/>
    </source>
</evidence>
<evidence type="ECO:0000256" key="4">
    <source>
        <dbReference type="ARBA" id="ARBA00022679"/>
    </source>
</evidence>
<evidence type="ECO:0000256" key="2">
    <source>
        <dbReference type="ARBA" id="ARBA00012513"/>
    </source>
</evidence>
<protein>
    <recommendedName>
        <fullName evidence="2">non-specific serine/threonine protein kinase</fullName>
        <ecNumber evidence="2">2.7.11.1</ecNumber>
    </recommendedName>
</protein>
<dbReference type="GO" id="GO:0005524">
    <property type="term" value="F:ATP binding"/>
    <property type="evidence" value="ECO:0007669"/>
    <property type="project" value="UniProtKB-KW"/>
</dbReference>
<dbReference type="GO" id="GO:0004674">
    <property type="term" value="F:protein serine/threonine kinase activity"/>
    <property type="evidence" value="ECO:0007669"/>
    <property type="project" value="UniProtKB-KW"/>
</dbReference>
<feature type="region of interest" description="Disordered" evidence="10">
    <location>
        <begin position="46"/>
        <end position="94"/>
    </location>
</feature>
<proteinExistence type="predicted"/>
<sequence>MQIICGITVRNGIHMHRETLCQGNLRTGVVRRGWSPHQTGLTALVQREVSRSRTSEDRHDSELSEDPEPAPAPAPALAQSSWRSRKRKSDALSEVEITRKRQFKTHWITSKIDTTEQALHKANRKLQTLAKKVMPRRKSPAKVKPSKLAPVQREVWDFGGPTRILSQNCVRIRSRPQLLPQLWSSHHGAAANTAVICCPKWRFKTLWITLKIDTTEQEGRNEEQDAVPDSNVGTDSAQSPSAQSPSGEPPSAHPLPSTSTGSLRKYLVGTRCQYGSLDMNLQTGDKPGMTSIQRREDNFAVVIKWVPIKSVRFVLETINGRMMRIPQEAVMLSQMNEIPLNMIPSFTPALLDWTDEIKEIYAKVLFRRSLMSACLLEENRIFQRDIKPENFLFLQEGNRTFRDFAGTMEFQCPEHFRCQLQTPTAVTVWQMGCVLFLMLWKRTPLEPEQIVKRRCVPIPEDSIQGPKKVQFGDFSQGTEEVQFGDHSQGPEEVQFGDLSQGTEEVQFEDHSQGPEEVQFEDLS</sequence>
<evidence type="ECO:0000256" key="10">
    <source>
        <dbReference type="SAM" id="MobiDB-lite"/>
    </source>
</evidence>
<comment type="subcellular location">
    <subcellularLocation>
        <location evidence="1">Host cell</location>
    </subcellularLocation>
</comment>
<comment type="catalytic activity">
    <reaction evidence="8">
        <text>L-threonyl-[protein] + ATP = O-phospho-L-threonyl-[protein] + ADP + H(+)</text>
        <dbReference type="Rhea" id="RHEA:46608"/>
        <dbReference type="Rhea" id="RHEA-COMP:11060"/>
        <dbReference type="Rhea" id="RHEA-COMP:11605"/>
        <dbReference type="ChEBI" id="CHEBI:15378"/>
        <dbReference type="ChEBI" id="CHEBI:30013"/>
        <dbReference type="ChEBI" id="CHEBI:30616"/>
        <dbReference type="ChEBI" id="CHEBI:61977"/>
        <dbReference type="ChEBI" id="CHEBI:456216"/>
        <dbReference type="EC" id="2.7.11.1"/>
    </reaction>
</comment>
<evidence type="ECO:0000313" key="11">
    <source>
        <dbReference type="EMBL" id="CAL1587421.1"/>
    </source>
</evidence>
<evidence type="ECO:0000256" key="7">
    <source>
        <dbReference type="ARBA" id="ARBA00022840"/>
    </source>
</evidence>
<evidence type="ECO:0000256" key="1">
    <source>
        <dbReference type="ARBA" id="ARBA00004340"/>
    </source>
</evidence>
<dbReference type="GO" id="GO:0005737">
    <property type="term" value="C:cytoplasm"/>
    <property type="evidence" value="ECO:0007669"/>
    <property type="project" value="TreeGrafter"/>
</dbReference>
<feature type="region of interest" description="Disordered" evidence="10">
    <location>
        <begin position="479"/>
        <end position="523"/>
    </location>
</feature>
<keyword evidence="7" id="KW-0067">ATP-binding</keyword>
<evidence type="ECO:0000256" key="3">
    <source>
        <dbReference type="ARBA" id="ARBA00022527"/>
    </source>
</evidence>
<feature type="compositionally biased region" description="Basic and acidic residues" evidence="10">
    <location>
        <begin position="48"/>
        <end position="62"/>
    </location>
</feature>
<feature type="compositionally biased region" description="Low complexity" evidence="10">
    <location>
        <begin position="236"/>
        <end position="246"/>
    </location>
</feature>
<name>A0AAV2KE47_KNICA</name>
<dbReference type="AlphaFoldDB" id="A0AAV2KE47"/>
<evidence type="ECO:0000256" key="8">
    <source>
        <dbReference type="ARBA" id="ARBA00047899"/>
    </source>
</evidence>
<accession>A0AAV2KE47</accession>
<reference evidence="11 12" key="1">
    <citation type="submission" date="2024-04" db="EMBL/GenBank/DDBJ databases">
        <authorList>
            <person name="Waldvogel A.-M."/>
            <person name="Schoenle A."/>
        </authorList>
    </citation>
    <scope>NUCLEOTIDE SEQUENCE [LARGE SCALE GENOMIC DNA]</scope>
</reference>
<keyword evidence="5" id="KW-0547">Nucleotide-binding</keyword>
<dbReference type="PANTHER" id="PTHR22984">
    <property type="entry name" value="SERINE/THREONINE-PROTEIN KINASE PIM"/>
    <property type="match status" value="1"/>
</dbReference>
<evidence type="ECO:0000256" key="9">
    <source>
        <dbReference type="ARBA" id="ARBA00048679"/>
    </source>
</evidence>
<evidence type="ECO:0000313" key="12">
    <source>
        <dbReference type="Proteomes" id="UP001497482"/>
    </source>
</evidence>
<dbReference type="Gene3D" id="1.10.510.10">
    <property type="entry name" value="Transferase(Phosphotransferase) domain 1"/>
    <property type="match status" value="1"/>
</dbReference>
<comment type="catalytic activity">
    <reaction evidence="9">
        <text>L-seryl-[protein] + ATP = O-phospho-L-seryl-[protein] + ADP + H(+)</text>
        <dbReference type="Rhea" id="RHEA:17989"/>
        <dbReference type="Rhea" id="RHEA-COMP:9863"/>
        <dbReference type="Rhea" id="RHEA-COMP:11604"/>
        <dbReference type="ChEBI" id="CHEBI:15378"/>
        <dbReference type="ChEBI" id="CHEBI:29999"/>
        <dbReference type="ChEBI" id="CHEBI:30616"/>
        <dbReference type="ChEBI" id="CHEBI:83421"/>
        <dbReference type="ChEBI" id="CHEBI:456216"/>
        <dbReference type="EC" id="2.7.11.1"/>
    </reaction>
</comment>
<dbReference type="Proteomes" id="UP001497482">
    <property type="component" value="Chromosome 18"/>
</dbReference>
<dbReference type="EMBL" id="OZ035840">
    <property type="protein sequence ID" value="CAL1587421.1"/>
    <property type="molecule type" value="Genomic_DNA"/>
</dbReference>
<keyword evidence="4" id="KW-0808">Transferase</keyword>
<dbReference type="EC" id="2.7.11.1" evidence="2"/>
<dbReference type="PANTHER" id="PTHR22984:SF25">
    <property type="entry name" value="PROTEIN KINASE DOMAIN-CONTAINING PROTEIN"/>
    <property type="match status" value="1"/>
</dbReference>
<organism evidence="11 12">
    <name type="scientific">Knipowitschia caucasica</name>
    <name type="common">Caucasian dwarf goby</name>
    <name type="synonym">Pomatoschistus caucasicus</name>
    <dbReference type="NCBI Taxonomy" id="637954"/>
    <lineage>
        <taxon>Eukaryota</taxon>
        <taxon>Metazoa</taxon>
        <taxon>Chordata</taxon>
        <taxon>Craniata</taxon>
        <taxon>Vertebrata</taxon>
        <taxon>Euteleostomi</taxon>
        <taxon>Actinopterygii</taxon>
        <taxon>Neopterygii</taxon>
        <taxon>Teleostei</taxon>
        <taxon>Neoteleostei</taxon>
        <taxon>Acanthomorphata</taxon>
        <taxon>Gobiaria</taxon>
        <taxon>Gobiiformes</taxon>
        <taxon>Gobioidei</taxon>
        <taxon>Gobiidae</taxon>
        <taxon>Gobiinae</taxon>
        <taxon>Knipowitschia</taxon>
    </lineage>
</organism>
<dbReference type="SUPFAM" id="SSF56112">
    <property type="entry name" value="Protein kinase-like (PK-like)"/>
    <property type="match status" value="1"/>
</dbReference>
<keyword evidence="3" id="KW-0723">Serine/threonine-protein kinase</keyword>
<gene>
    <name evidence="11" type="ORF">KC01_LOCUS17382</name>
</gene>
<keyword evidence="12" id="KW-1185">Reference proteome</keyword>